<evidence type="ECO:0000256" key="9">
    <source>
        <dbReference type="PROSITE-ProRule" id="PRU00169"/>
    </source>
</evidence>
<feature type="domain" description="Response regulatory" evidence="11">
    <location>
        <begin position="655"/>
        <end position="771"/>
    </location>
</feature>
<evidence type="ECO:0000313" key="15">
    <source>
        <dbReference type="Proteomes" id="UP000427281"/>
    </source>
</evidence>
<dbReference type="InterPro" id="IPR000014">
    <property type="entry name" value="PAS"/>
</dbReference>
<dbReference type="SMART" id="SM00388">
    <property type="entry name" value="HisKA"/>
    <property type="match status" value="1"/>
</dbReference>
<dbReference type="KEGG" id="gim:F1728_00935"/>
<dbReference type="InterPro" id="IPR000700">
    <property type="entry name" value="PAS-assoc_C"/>
</dbReference>
<dbReference type="PANTHER" id="PTHR43065:SF46">
    <property type="entry name" value="C4-DICARBOXYLATE TRANSPORT SENSOR PROTEIN DCTB"/>
    <property type="match status" value="1"/>
</dbReference>
<dbReference type="InterPro" id="IPR001610">
    <property type="entry name" value="PAC"/>
</dbReference>
<evidence type="ECO:0000256" key="4">
    <source>
        <dbReference type="ARBA" id="ARBA00022679"/>
    </source>
</evidence>
<dbReference type="InterPro" id="IPR036097">
    <property type="entry name" value="HisK_dim/P_sf"/>
</dbReference>
<evidence type="ECO:0000313" key="14">
    <source>
        <dbReference type="EMBL" id="QGQ21347.1"/>
    </source>
</evidence>
<dbReference type="InterPro" id="IPR001789">
    <property type="entry name" value="Sig_transdc_resp-reg_receiver"/>
</dbReference>
<dbReference type="Proteomes" id="UP000427281">
    <property type="component" value="Chromosome"/>
</dbReference>
<dbReference type="SUPFAM" id="SSF55785">
    <property type="entry name" value="PYP-like sensor domain (PAS domain)"/>
    <property type="match status" value="3"/>
</dbReference>
<dbReference type="Pfam" id="PF02518">
    <property type="entry name" value="HATPase_c"/>
    <property type="match status" value="1"/>
</dbReference>
<accession>A0A6I6A4M0</accession>
<dbReference type="PROSITE" id="PS50110">
    <property type="entry name" value="RESPONSE_REGULATORY"/>
    <property type="match status" value="1"/>
</dbReference>
<dbReference type="Pfam" id="PF00512">
    <property type="entry name" value="HisKA"/>
    <property type="match status" value="1"/>
</dbReference>
<evidence type="ECO:0000259" key="10">
    <source>
        <dbReference type="PROSITE" id="PS50109"/>
    </source>
</evidence>
<dbReference type="RefSeq" id="WP_155362510.1">
    <property type="nucleotide sequence ID" value="NZ_CP043930.1"/>
</dbReference>
<feature type="domain" description="PAC" evidence="13">
    <location>
        <begin position="219"/>
        <end position="272"/>
    </location>
</feature>
<dbReference type="SMART" id="SM00387">
    <property type="entry name" value="HATPase_c"/>
    <property type="match status" value="1"/>
</dbReference>
<dbReference type="Pfam" id="PF00072">
    <property type="entry name" value="Response_reg"/>
    <property type="match status" value="1"/>
</dbReference>
<reference evidence="14 15" key="1">
    <citation type="submission" date="2019-09" db="EMBL/GenBank/DDBJ databases">
        <title>Gimesia benthica sp. nov., a novel bacterium isolated from deep-sea water of the Northwest Indian Ocean.</title>
        <authorList>
            <person name="Dai X."/>
        </authorList>
    </citation>
    <scope>NUCLEOTIDE SEQUENCE [LARGE SCALE GENOMIC DNA]</scope>
    <source>
        <strain evidence="14 15">E7</strain>
    </source>
</reference>
<evidence type="ECO:0000256" key="3">
    <source>
        <dbReference type="ARBA" id="ARBA00022553"/>
    </source>
</evidence>
<dbReference type="PRINTS" id="PR00344">
    <property type="entry name" value="BCTRLSENSOR"/>
</dbReference>
<keyword evidence="5" id="KW-0547">Nucleotide-binding</keyword>
<evidence type="ECO:0000259" key="11">
    <source>
        <dbReference type="PROSITE" id="PS50110"/>
    </source>
</evidence>
<dbReference type="SUPFAM" id="SSF52172">
    <property type="entry name" value="CheY-like"/>
    <property type="match status" value="1"/>
</dbReference>
<evidence type="ECO:0000256" key="6">
    <source>
        <dbReference type="ARBA" id="ARBA00022777"/>
    </source>
</evidence>
<dbReference type="CDD" id="cd00156">
    <property type="entry name" value="REC"/>
    <property type="match status" value="1"/>
</dbReference>
<keyword evidence="15" id="KW-1185">Reference proteome</keyword>
<dbReference type="PROSITE" id="PS50109">
    <property type="entry name" value="HIS_KIN"/>
    <property type="match status" value="1"/>
</dbReference>
<dbReference type="Gene3D" id="3.30.565.10">
    <property type="entry name" value="Histidine kinase-like ATPase, C-terminal domain"/>
    <property type="match status" value="1"/>
</dbReference>
<dbReference type="EC" id="2.7.13.3" evidence="2"/>
<dbReference type="InterPro" id="IPR035965">
    <property type="entry name" value="PAS-like_dom_sf"/>
</dbReference>
<dbReference type="PROSITE" id="PS50112">
    <property type="entry name" value="PAS"/>
    <property type="match status" value="1"/>
</dbReference>
<comment type="catalytic activity">
    <reaction evidence="1">
        <text>ATP + protein L-histidine = ADP + protein N-phospho-L-histidine.</text>
        <dbReference type="EC" id="2.7.13.3"/>
    </reaction>
</comment>
<dbReference type="Gene3D" id="1.10.287.130">
    <property type="match status" value="1"/>
</dbReference>
<dbReference type="CDD" id="cd00130">
    <property type="entry name" value="PAS"/>
    <property type="match status" value="2"/>
</dbReference>
<dbReference type="InterPro" id="IPR004358">
    <property type="entry name" value="Sig_transdc_His_kin-like_C"/>
</dbReference>
<feature type="domain" description="Histidine kinase" evidence="10">
    <location>
        <begin position="420"/>
        <end position="632"/>
    </location>
</feature>
<dbReference type="InterPro" id="IPR036890">
    <property type="entry name" value="HATPase_C_sf"/>
</dbReference>
<dbReference type="AlphaFoldDB" id="A0A6I6A4M0"/>
<dbReference type="PROSITE" id="PS50113">
    <property type="entry name" value="PAC"/>
    <property type="match status" value="2"/>
</dbReference>
<organism evidence="14 15">
    <name type="scientific">Gimesia benthica</name>
    <dbReference type="NCBI Taxonomy" id="2608982"/>
    <lineage>
        <taxon>Bacteria</taxon>
        <taxon>Pseudomonadati</taxon>
        <taxon>Planctomycetota</taxon>
        <taxon>Planctomycetia</taxon>
        <taxon>Planctomycetales</taxon>
        <taxon>Planctomycetaceae</taxon>
        <taxon>Gimesia</taxon>
    </lineage>
</organism>
<dbReference type="InterPro" id="IPR003594">
    <property type="entry name" value="HATPase_dom"/>
</dbReference>
<proteinExistence type="predicted"/>
<dbReference type="SUPFAM" id="SSF47384">
    <property type="entry name" value="Homodimeric domain of signal transducing histidine kinase"/>
    <property type="match status" value="1"/>
</dbReference>
<dbReference type="InterPro" id="IPR013655">
    <property type="entry name" value="PAS_fold_3"/>
</dbReference>
<dbReference type="SMART" id="SM00086">
    <property type="entry name" value="PAC"/>
    <property type="match status" value="2"/>
</dbReference>
<dbReference type="Pfam" id="PF08447">
    <property type="entry name" value="PAS_3"/>
    <property type="match status" value="1"/>
</dbReference>
<dbReference type="InterPro" id="IPR005467">
    <property type="entry name" value="His_kinase_dom"/>
</dbReference>
<evidence type="ECO:0000256" key="8">
    <source>
        <dbReference type="ARBA" id="ARBA00023012"/>
    </source>
</evidence>
<evidence type="ECO:0000256" key="5">
    <source>
        <dbReference type="ARBA" id="ARBA00022741"/>
    </source>
</evidence>
<sequence length="778" mass="88013">MNFSFENSIDVNTLKQVIEKTINAVVVTDNRGLITWINKGFERMTGFQFDEVIGKKPGDLLQCEKSDPEVIQTMRTAIETAEPFEVTIYNYTKQGEGYWNCIECMPLYEADEHTGFLAIQTDVTSRIEFQNQLIEANRRAQENSERLLLAFAGGQVGSWDWNPIEDEVYFHESWENLVGARPGSLEHKLETWEQRIHPDDIDSFTQKLAFITRDKHDTFVSEHRLLCKEKHYRWTMARGQVVDRDSDGNPTRLVGVHLDISEQKRTQRLLDERNDLLQTILDVIPFAVSWKDADSNYLGCNDRFLEFWGFDSSRDVIGNSNLNLSLTGIHSESNIDEDQRIMQSGDPVMHKIETSVSKNGRPMILDTSKVPLKMHNAETGLLIISIDITELETARETLRQNELKVRHRGRMEAVGELAGGIAHEFNNLLQAIGGFVSFARDDISSDSQAHTDLNQSLTAISRATQLTNQLLRFSRIDEVEKYECNSLSIIEDLKVLLRPLLPENINVDYQLNGTLPLIIANPLLLGQSLLNLCLNSRDAMPAGGTITIGNRLITSQQKTFIGFYVQDNGLGIPEYLQDRIFDPFFTTKEVGQGTGLGLSMVYSTAQEHRGSIEFESLPGQGARFELLIPVISDNHQPEDSNQTDSVDMKNTNIKSILVAEDDSIVMRVTCRMLENLGHQVFSTNNGREALEMYRQERDNIHCLVFDVCMPLMTGTEAYDEICRLGNPPPVVFCTGYDSDQKLKNNLSQKGYRLINKPFDQSTLEGAINEALHEAAGEE</sequence>
<keyword evidence="6" id="KW-0418">Kinase</keyword>
<gene>
    <name evidence="14" type="ORF">F1728_00935</name>
</gene>
<keyword evidence="7" id="KW-0067">ATP-binding</keyword>
<evidence type="ECO:0000259" key="12">
    <source>
        <dbReference type="PROSITE" id="PS50112"/>
    </source>
</evidence>
<dbReference type="NCBIfam" id="TIGR00229">
    <property type="entry name" value="sensory_box"/>
    <property type="match status" value="2"/>
</dbReference>
<feature type="domain" description="PAS" evidence="12">
    <location>
        <begin position="10"/>
        <end position="81"/>
    </location>
</feature>
<dbReference type="InterPro" id="IPR011006">
    <property type="entry name" value="CheY-like_superfamily"/>
</dbReference>
<dbReference type="Pfam" id="PF08448">
    <property type="entry name" value="PAS_4"/>
    <property type="match status" value="1"/>
</dbReference>
<evidence type="ECO:0000259" key="13">
    <source>
        <dbReference type="PROSITE" id="PS50113"/>
    </source>
</evidence>
<evidence type="ECO:0000256" key="7">
    <source>
        <dbReference type="ARBA" id="ARBA00022840"/>
    </source>
</evidence>
<keyword evidence="4" id="KW-0808">Transferase</keyword>
<dbReference type="SMART" id="SM00091">
    <property type="entry name" value="PAS"/>
    <property type="match status" value="3"/>
</dbReference>
<evidence type="ECO:0000256" key="1">
    <source>
        <dbReference type="ARBA" id="ARBA00000085"/>
    </source>
</evidence>
<keyword evidence="3 9" id="KW-0597">Phosphoprotein</keyword>
<dbReference type="Gene3D" id="3.30.450.20">
    <property type="entry name" value="PAS domain"/>
    <property type="match status" value="3"/>
</dbReference>
<evidence type="ECO:0000256" key="2">
    <source>
        <dbReference type="ARBA" id="ARBA00012438"/>
    </source>
</evidence>
<dbReference type="Gene3D" id="3.40.50.2300">
    <property type="match status" value="1"/>
</dbReference>
<dbReference type="SMART" id="SM00448">
    <property type="entry name" value="REC"/>
    <property type="match status" value="1"/>
</dbReference>
<protein>
    <recommendedName>
        <fullName evidence="2">histidine kinase</fullName>
        <ecNumber evidence="2">2.7.13.3</ecNumber>
    </recommendedName>
</protein>
<dbReference type="EMBL" id="CP043930">
    <property type="protein sequence ID" value="QGQ21347.1"/>
    <property type="molecule type" value="Genomic_DNA"/>
</dbReference>
<dbReference type="SUPFAM" id="SSF55874">
    <property type="entry name" value="ATPase domain of HSP90 chaperone/DNA topoisomerase II/histidine kinase"/>
    <property type="match status" value="1"/>
</dbReference>
<name>A0A6I6A4M0_9PLAN</name>
<dbReference type="GO" id="GO:0000155">
    <property type="term" value="F:phosphorelay sensor kinase activity"/>
    <property type="evidence" value="ECO:0007669"/>
    <property type="project" value="InterPro"/>
</dbReference>
<feature type="domain" description="PAC" evidence="13">
    <location>
        <begin position="82"/>
        <end position="135"/>
    </location>
</feature>
<dbReference type="InterPro" id="IPR013656">
    <property type="entry name" value="PAS_4"/>
</dbReference>
<dbReference type="CDD" id="cd00082">
    <property type="entry name" value="HisKA"/>
    <property type="match status" value="1"/>
</dbReference>
<dbReference type="InterPro" id="IPR003661">
    <property type="entry name" value="HisK_dim/P_dom"/>
</dbReference>
<dbReference type="GO" id="GO:0005524">
    <property type="term" value="F:ATP binding"/>
    <property type="evidence" value="ECO:0007669"/>
    <property type="project" value="UniProtKB-KW"/>
</dbReference>
<keyword evidence="8" id="KW-0902">Two-component regulatory system</keyword>
<dbReference type="Pfam" id="PF13426">
    <property type="entry name" value="PAS_9"/>
    <property type="match status" value="1"/>
</dbReference>
<dbReference type="PANTHER" id="PTHR43065">
    <property type="entry name" value="SENSOR HISTIDINE KINASE"/>
    <property type="match status" value="1"/>
</dbReference>
<feature type="modified residue" description="4-aspartylphosphate" evidence="9">
    <location>
        <position position="706"/>
    </location>
</feature>